<reference evidence="3" key="1">
    <citation type="journal article" date="2019" name="Int. J. Syst. Evol. Microbiol.">
        <title>The Global Catalogue of Microorganisms (GCM) 10K type strain sequencing project: providing services to taxonomists for standard genome sequencing and annotation.</title>
        <authorList>
            <consortium name="The Broad Institute Genomics Platform"/>
            <consortium name="The Broad Institute Genome Sequencing Center for Infectious Disease"/>
            <person name="Wu L."/>
            <person name="Ma J."/>
        </authorList>
    </citation>
    <scope>NUCLEOTIDE SEQUENCE [LARGE SCALE GENOMIC DNA]</scope>
    <source>
        <strain evidence="3">JCM 15503</strain>
    </source>
</reference>
<dbReference type="EMBL" id="BAAAEW010000018">
    <property type="protein sequence ID" value="GAA0753367.1"/>
    <property type="molecule type" value="Genomic_DNA"/>
</dbReference>
<sequence>MQLRAMPAKGVELRPETEELAKLVRATRWAQAEEKAAAIRRAFEAMFDPSLKQYVFQSPVEFGEFSKTTDVKFEWIDWGYKECLQFQAFLAVEKKDFAAAMALLKSIEAVAPVSAGTAAETGYVLGRLGRAEEGLAEYRHAFELSQRYESQRPYQGASLRGMGSALIDLQRWDDAERMFKQSLEFEPGNKVALNELSYIEQQRSK</sequence>
<dbReference type="InterPro" id="IPR011990">
    <property type="entry name" value="TPR-like_helical_dom_sf"/>
</dbReference>
<evidence type="ECO:0000256" key="1">
    <source>
        <dbReference type="PROSITE-ProRule" id="PRU00339"/>
    </source>
</evidence>
<keyword evidence="3" id="KW-1185">Reference proteome</keyword>
<accession>A0ABP3VF43</accession>
<feature type="repeat" description="TPR" evidence="1">
    <location>
        <begin position="156"/>
        <end position="189"/>
    </location>
</feature>
<evidence type="ECO:0000313" key="3">
    <source>
        <dbReference type="Proteomes" id="UP001500279"/>
    </source>
</evidence>
<gene>
    <name evidence="2" type="ORF">GCM10009107_28370</name>
</gene>
<dbReference type="SUPFAM" id="SSF48452">
    <property type="entry name" value="TPR-like"/>
    <property type="match status" value="1"/>
</dbReference>
<dbReference type="Gene3D" id="1.25.40.10">
    <property type="entry name" value="Tetratricopeptide repeat domain"/>
    <property type="match status" value="1"/>
</dbReference>
<dbReference type="InterPro" id="IPR019734">
    <property type="entry name" value="TPR_rpt"/>
</dbReference>
<comment type="caution">
    <text evidence="2">The sequence shown here is derived from an EMBL/GenBank/DDBJ whole genome shotgun (WGS) entry which is preliminary data.</text>
</comment>
<keyword evidence="1" id="KW-0802">TPR repeat</keyword>
<dbReference type="PROSITE" id="PS50005">
    <property type="entry name" value="TPR"/>
    <property type="match status" value="1"/>
</dbReference>
<proteinExistence type="predicted"/>
<protein>
    <recommendedName>
        <fullName evidence="4">Tetratricopeptide repeat protein</fullName>
    </recommendedName>
</protein>
<dbReference type="Pfam" id="PF13424">
    <property type="entry name" value="TPR_12"/>
    <property type="match status" value="1"/>
</dbReference>
<evidence type="ECO:0008006" key="4">
    <source>
        <dbReference type="Google" id="ProtNLM"/>
    </source>
</evidence>
<organism evidence="2 3">
    <name type="scientific">Ideonella azotifigens</name>
    <dbReference type="NCBI Taxonomy" id="513160"/>
    <lineage>
        <taxon>Bacteria</taxon>
        <taxon>Pseudomonadati</taxon>
        <taxon>Pseudomonadota</taxon>
        <taxon>Betaproteobacteria</taxon>
        <taxon>Burkholderiales</taxon>
        <taxon>Sphaerotilaceae</taxon>
        <taxon>Ideonella</taxon>
    </lineage>
</organism>
<dbReference type="Proteomes" id="UP001500279">
    <property type="component" value="Unassembled WGS sequence"/>
</dbReference>
<name>A0ABP3VF43_9BURK</name>
<evidence type="ECO:0000313" key="2">
    <source>
        <dbReference type="EMBL" id="GAA0753367.1"/>
    </source>
</evidence>